<dbReference type="Pfam" id="PF12972">
    <property type="entry name" value="NAGLU_C"/>
    <property type="match status" value="1"/>
</dbReference>
<evidence type="ECO:0000313" key="7">
    <source>
        <dbReference type="Proteomes" id="UP001589890"/>
    </source>
</evidence>
<dbReference type="InterPro" id="IPR024732">
    <property type="entry name" value="NAGLU_C"/>
</dbReference>
<dbReference type="Gene3D" id="3.30.379.10">
    <property type="entry name" value="Chitobiase/beta-hexosaminidase domain 2-like"/>
    <property type="match status" value="1"/>
</dbReference>
<name>A0ABV6QX76_9ACTN</name>
<feature type="domain" description="Alpha-N-acetylglucosaminidase tim-barrel" evidence="3">
    <location>
        <begin position="140"/>
        <end position="459"/>
    </location>
</feature>
<dbReference type="RefSeq" id="WP_380056986.1">
    <property type="nucleotide sequence ID" value="NZ_JBHLTC010000048.1"/>
</dbReference>
<dbReference type="Gene3D" id="1.20.120.670">
    <property type="entry name" value="N-acetyl-b-d-glucoasminidase"/>
    <property type="match status" value="1"/>
</dbReference>
<evidence type="ECO:0000256" key="1">
    <source>
        <dbReference type="ARBA" id="ARBA00022801"/>
    </source>
</evidence>
<feature type="domain" description="Alpha-N-acetylglucosaminidase N-terminal" evidence="4">
    <location>
        <begin position="45"/>
        <end position="125"/>
    </location>
</feature>
<sequence>MPLKRLRTCLIAGIVTALALPAGASAVADDRSDGAEAAWRWDVSGVRAVIDRLLPTTQARQFELLPLDSDGRETFRVGAARGKVRIAASGPSAMLAGFNAYLDRVARVDLSWNGDSLDRLPAELPKPRREFSQDATVANRFALNDTDDGYTGAYRTWAEWQREIDVLAVHGINQMFVPIGTEAVYLETFRQFGYSEAELLQWIPQPSHQPWWLLQNMSSFPAPVTAAQVRDRAELGAKIVRRLRELGITPVLPGYFGTVPPGFAAKAPGARIVPQGGWVGFTRPDWLDPTSAPFAEVAKAFYAASARILGATSHYKMDLLHEGGSPGPVPVGAASIAVQDALERAHPGAIWVFLGWQHNPRPDTLAAIDRTRVLIVDGLSDRYADTDRNATWPDTTYAFGSIWNFGGHTTIGANTRVWEDRFWRWRAASGSTLDGIAVMPEAGDNNPAAFDYLTGLAWRDGAIDPDAWFADWSARRYGGADGASAKAWTTIGRTAYAMPADGWSEAHDGLFSMVPSLTRRNAAAWSPTDLRYDATEFAAALPALLRVDRKLRGTSAYRYDLMDVTRQVLSNRSRTLLPRIKAAYDAKDRAEFDRLAGLWMRYLRLLDEITATNRQTMLGPWLADARAWGGETAVHSARTLITVWGHRAGYNAGLGDYANREWSGLISGYYAPRWKAYLDELSAALRENRAPAAFDWYQRGADWAASTASLPTAPIGDVHAVASRVFDVLRSEPEPVATTATANPANVPDGATTTVSVHLRNTDPYDAAMRVRVSLEAPSGSGLTVDDPVVRVADLAPGAAATATFGVRATGTTSEFFAGLTATVSATTAGRAARQVASVRLLRASPVQAPNRTRTSNAAVFGQRGDRYLIEGAGNDLWGPTKHFGSIYRDDALAAGRSVTTQVVKQDSTGPWARAGLIASTELAGQDGRGLLNIAVTPSNGCVFSYDSNHDGTLDRFSQVTGLTAPLWVRLSRVGNTVTGSCSRDGISWQTAGTTAISVDTALDAGLFMTAANAGSGTRGAVEFSTFELG</sequence>
<keyword evidence="1" id="KW-0378">Hydrolase</keyword>
<keyword evidence="7" id="KW-1185">Reference proteome</keyword>
<dbReference type="InterPro" id="IPR024240">
    <property type="entry name" value="NAGLU_N"/>
</dbReference>
<evidence type="ECO:0000259" key="3">
    <source>
        <dbReference type="Pfam" id="PF05089"/>
    </source>
</evidence>
<comment type="caution">
    <text evidence="6">The sequence shown here is derived from an EMBL/GenBank/DDBJ whole genome shotgun (WGS) entry which is preliminary data.</text>
</comment>
<gene>
    <name evidence="6" type="ORF">ACFFGN_34585</name>
</gene>
<proteinExistence type="predicted"/>
<evidence type="ECO:0000313" key="6">
    <source>
        <dbReference type="EMBL" id="MFC0629244.1"/>
    </source>
</evidence>
<feature type="domain" description="Alpha-N-acetylglucosaminidase C-terminal" evidence="5">
    <location>
        <begin position="468"/>
        <end position="726"/>
    </location>
</feature>
<dbReference type="Gene3D" id="2.60.120.200">
    <property type="match status" value="1"/>
</dbReference>
<evidence type="ECO:0000259" key="4">
    <source>
        <dbReference type="Pfam" id="PF12971"/>
    </source>
</evidence>
<dbReference type="EMBL" id="JBHLTC010000048">
    <property type="protein sequence ID" value="MFC0629244.1"/>
    <property type="molecule type" value="Genomic_DNA"/>
</dbReference>
<organism evidence="6 7">
    <name type="scientific">Kribbella deserti</name>
    <dbReference type="NCBI Taxonomy" id="1926257"/>
    <lineage>
        <taxon>Bacteria</taxon>
        <taxon>Bacillati</taxon>
        <taxon>Actinomycetota</taxon>
        <taxon>Actinomycetes</taxon>
        <taxon>Propionibacteriales</taxon>
        <taxon>Kribbellaceae</taxon>
        <taxon>Kribbella</taxon>
    </lineage>
</organism>
<protein>
    <submittedName>
        <fullName evidence="6">Alpha-N-acetylglucosaminidase TIM-barrel domain-containing protein</fullName>
    </submittedName>
</protein>
<feature type="signal peptide" evidence="2">
    <location>
        <begin position="1"/>
        <end position="24"/>
    </location>
</feature>
<feature type="chain" id="PRO_5045336907" evidence="2">
    <location>
        <begin position="25"/>
        <end position="1030"/>
    </location>
</feature>
<evidence type="ECO:0000256" key="2">
    <source>
        <dbReference type="SAM" id="SignalP"/>
    </source>
</evidence>
<dbReference type="Gene3D" id="3.20.20.80">
    <property type="entry name" value="Glycosidases"/>
    <property type="match status" value="1"/>
</dbReference>
<evidence type="ECO:0000259" key="5">
    <source>
        <dbReference type="Pfam" id="PF12972"/>
    </source>
</evidence>
<dbReference type="Pfam" id="PF12971">
    <property type="entry name" value="NAGLU_N"/>
    <property type="match status" value="1"/>
</dbReference>
<dbReference type="InterPro" id="IPR007781">
    <property type="entry name" value="NAGLU"/>
</dbReference>
<reference evidence="6 7" key="1">
    <citation type="submission" date="2024-09" db="EMBL/GenBank/DDBJ databases">
        <authorList>
            <person name="Sun Q."/>
            <person name="Mori K."/>
        </authorList>
    </citation>
    <scope>NUCLEOTIDE SEQUENCE [LARGE SCALE GENOMIC DNA]</scope>
    <source>
        <strain evidence="6 7">CGMCC 1.15906</strain>
    </source>
</reference>
<accession>A0ABV6QX76</accession>
<dbReference type="Proteomes" id="UP001589890">
    <property type="component" value="Unassembled WGS sequence"/>
</dbReference>
<dbReference type="InterPro" id="IPR029018">
    <property type="entry name" value="Hex-like_dom2"/>
</dbReference>
<keyword evidence="2" id="KW-0732">Signal</keyword>
<dbReference type="Pfam" id="PF05089">
    <property type="entry name" value="NAGLU"/>
    <property type="match status" value="1"/>
</dbReference>
<dbReference type="PANTHER" id="PTHR12872:SF1">
    <property type="entry name" value="ALPHA-N-ACETYLGLUCOSAMINIDASE"/>
    <property type="match status" value="1"/>
</dbReference>
<dbReference type="InterPro" id="IPR024733">
    <property type="entry name" value="NAGLU_tim-barrel"/>
</dbReference>
<dbReference type="PANTHER" id="PTHR12872">
    <property type="entry name" value="ALPHA-N-ACETYLGLUCOSAMINIDASE"/>
    <property type="match status" value="1"/>
</dbReference>